<comment type="caution">
    <text evidence="3">The sequence shown here is derived from an EMBL/GenBank/DDBJ whole genome shotgun (WGS) entry which is preliminary data.</text>
</comment>
<evidence type="ECO:0000256" key="2">
    <source>
        <dbReference type="SAM" id="Phobius"/>
    </source>
</evidence>
<feature type="transmembrane region" description="Helical" evidence="2">
    <location>
        <begin position="276"/>
        <end position="301"/>
    </location>
</feature>
<protein>
    <submittedName>
        <fullName evidence="3">Uncharacterized protein</fullName>
    </submittedName>
</protein>
<keyword evidence="2" id="KW-0472">Membrane</keyword>
<gene>
    <name evidence="3" type="ORF">ACFQMA_11785</name>
</gene>
<feature type="transmembrane region" description="Helical" evidence="2">
    <location>
        <begin position="364"/>
        <end position="384"/>
    </location>
</feature>
<keyword evidence="4" id="KW-1185">Reference proteome</keyword>
<dbReference type="RefSeq" id="WP_274326062.1">
    <property type="nucleotide sequence ID" value="NZ_CP118158.1"/>
</dbReference>
<name>A0ABD5Y0S0_9EURY</name>
<feature type="transmembrane region" description="Helical" evidence="2">
    <location>
        <begin position="126"/>
        <end position="148"/>
    </location>
</feature>
<evidence type="ECO:0000313" key="4">
    <source>
        <dbReference type="Proteomes" id="UP001596432"/>
    </source>
</evidence>
<accession>A0ABD5Y0S0</accession>
<dbReference type="Proteomes" id="UP001596432">
    <property type="component" value="Unassembled WGS sequence"/>
</dbReference>
<dbReference type="AlphaFoldDB" id="A0ABD5Y0S0"/>
<feature type="transmembrane region" description="Helical" evidence="2">
    <location>
        <begin position="179"/>
        <end position="200"/>
    </location>
</feature>
<feature type="transmembrane region" description="Helical" evidence="2">
    <location>
        <begin position="88"/>
        <end position="106"/>
    </location>
</feature>
<feature type="transmembrane region" description="Helical" evidence="2">
    <location>
        <begin position="155"/>
        <end position="173"/>
    </location>
</feature>
<dbReference type="EMBL" id="JBHTAS010000001">
    <property type="protein sequence ID" value="MFC7140506.1"/>
    <property type="molecule type" value="Genomic_DNA"/>
</dbReference>
<feature type="transmembrane region" description="Helical" evidence="2">
    <location>
        <begin position="322"/>
        <end position="344"/>
    </location>
</feature>
<feature type="region of interest" description="Disordered" evidence="1">
    <location>
        <begin position="1"/>
        <end position="20"/>
    </location>
</feature>
<reference evidence="3 4" key="1">
    <citation type="journal article" date="2019" name="Int. J. Syst. Evol. Microbiol.">
        <title>The Global Catalogue of Microorganisms (GCM) 10K type strain sequencing project: providing services to taxonomists for standard genome sequencing and annotation.</title>
        <authorList>
            <consortium name="The Broad Institute Genomics Platform"/>
            <consortium name="The Broad Institute Genome Sequencing Center for Infectious Disease"/>
            <person name="Wu L."/>
            <person name="Ma J."/>
        </authorList>
    </citation>
    <scope>NUCLEOTIDE SEQUENCE [LARGE SCALE GENOMIC DNA]</scope>
    <source>
        <strain evidence="3 4">XZYJT29</strain>
    </source>
</reference>
<feature type="transmembrane region" description="Helical" evidence="2">
    <location>
        <begin position="221"/>
        <end position="240"/>
    </location>
</feature>
<sequence length="400" mass="42558">MGGPADHDTKRETGKREYSSRRGSTQLLLCGSLALLVLSQTPVVSAHGATATGGLSQSHGLLVALVGVATVCLGIVLKRTDRLTPTSALSVVFLGLAVTVLGTILFEGLSPDLTYSANSMPFSRSLYPVIGLSTGMVIAIGSFVIGWLRWPDRPQYTFLGILLGLWISYPYLLPEPASYTHPLGYVIVLATPLLVGYILWTDAGHILRAVWRDPVARRFGVGVGLLLGGFFLSVTGYLSFFPDENVPHQTNVEVLPTVYQLVKWPTLEILMPHVPFFLALSPGQLIIVGLLSALISVNAMLIARQWHLEERAGMTEGTAGSAAIVGTCTCGCCGPIVAKIAVLVAGPSLAAPLYWVFVDTASPLSALFLVGSVVLFTGTLLYSVNTQRQGNWSPTPAPSD</sequence>
<evidence type="ECO:0000313" key="3">
    <source>
        <dbReference type="EMBL" id="MFC7140506.1"/>
    </source>
</evidence>
<keyword evidence="2" id="KW-1133">Transmembrane helix</keyword>
<feature type="transmembrane region" description="Helical" evidence="2">
    <location>
        <begin position="56"/>
        <end position="76"/>
    </location>
</feature>
<organism evidence="3 4">
    <name type="scientific">Halosimplex aquaticum</name>
    <dbReference type="NCBI Taxonomy" id="3026162"/>
    <lineage>
        <taxon>Archaea</taxon>
        <taxon>Methanobacteriati</taxon>
        <taxon>Methanobacteriota</taxon>
        <taxon>Stenosarchaea group</taxon>
        <taxon>Halobacteria</taxon>
        <taxon>Halobacteriales</taxon>
        <taxon>Haloarculaceae</taxon>
        <taxon>Halosimplex</taxon>
    </lineage>
</organism>
<evidence type="ECO:0000256" key="1">
    <source>
        <dbReference type="SAM" id="MobiDB-lite"/>
    </source>
</evidence>
<dbReference type="GeneID" id="78820797"/>
<keyword evidence="2" id="KW-0812">Transmembrane</keyword>
<proteinExistence type="predicted"/>